<keyword evidence="1" id="KW-0805">Transcription regulation</keyword>
<dbReference type="RefSeq" id="WP_262682432.1">
    <property type="nucleotide sequence ID" value="NZ_JAOQIO010000007.1"/>
</dbReference>
<dbReference type="SMART" id="SM00342">
    <property type="entry name" value="HTH_ARAC"/>
    <property type="match status" value="1"/>
</dbReference>
<dbReference type="PROSITE" id="PS01124">
    <property type="entry name" value="HTH_ARAC_FAMILY_2"/>
    <property type="match status" value="1"/>
</dbReference>
<keyword evidence="4" id="KW-0472">Membrane</keyword>
<evidence type="ECO:0000259" key="5">
    <source>
        <dbReference type="PROSITE" id="PS01124"/>
    </source>
</evidence>
<dbReference type="EMBL" id="JAOQIO010000007">
    <property type="protein sequence ID" value="MCU6790893.1"/>
    <property type="molecule type" value="Genomic_DNA"/>
</dbReference>
<keyword evidence="4" id="KW-0812">Transmembrane</keyword>
<dbReference type="InterPro" id="IPR018060">
    <property type="entry name" value="HTH_AraC"/>
</dbReference>
<feature type="domain" description="HTH araC/xylS-type" evidence="5">
    <location>
        <begin position="675"/>
        <end position="772"/>
    </location>
</feature>
<feature type="transmembrane region" description="Helical" evidence="4">
    <location>
        <begin position="300"/>
        <end position="324"/>
    </location>
</feature>
<evidence type="ECO:0000313" key="6">
    <source>
        <dbReference type="EMBL" id="MCU6790893.1"/>
    </source>
</evidence>
<evidence type="ECO:0000256" key="4">
    <source>
        <dbReference type="SAM" id="Phobius"/>
    </source>
</evidence>
<gene>
    <name evidence="6" type="ORF">OB236_02015</name>
</gene>
<protein>
    <submittedName>
        <fullName evidence="6">Helix-turn-helix domain-containing protein</fullName>
    </submittedName>
</protein>
<dbReference type="Gene3D" id="1.10.10.60">
    <property type="entry name" value="Homeodomain-like"/>
    <property type="match status" value="2"/>
</dbReference>
<dbReference type="Pfam" id="PF12833">
    <property type="entry name" value="HTH_18"/>
    <property type="match status" value="1"/>
</dbReference>
<dbReference type="Pfam" id="PF17853">
    <property type="entry name" value="GGDEF_2"/>
    <property type="match status" value="1"/>
</dbReference>
<evidence type="ECO:0000256" key="2">
    <source>
        <dbReference type="ARBA" id="ARBA00023125"/>
    </source>
</evidence>
<evidence type="ECO:0000256" key="1">
    <source>
        <dbReference type="ARBA" id="ARBA00023015"/>
    </source>
</evidence>
<dbReference type="Proteomes" id="UP001652445">
    <property type="component" value="Unassembled WGS sequence"/>
</dbReference>
<keyword evidence="7" id="KW-1185">Reference proteome</keyword>
<evidence type="ECO:0000256" key="3">
    <source>
        <dbReference type="ARBA" id="ARBA00023163"/>
    </source>
</evidence>
<keyword evidence="2" id="KW-0238">DNA-binding</keyword>
<evidence type="ECO:0000313" key="7">
    <source>
        <dbReference type="Proteomes" id="UP001652445"/>
    </source>
</evidence>
<organism evidence="6 7">
    <name type="scientific">Paenibacillus baimaensis</name>
    <dbReference type="NCBI Taxonomy" id="2982185"/>
    <lineage>
        <taxon>Bacteria</taxon>
        <taxon>Bacillati</taxon>
        <taxon>Bacillota</taxon>
        <taxon>Bacilli</taxon>
        <taxon>Bacillales</taxon>
        <taxon>Paenibacillaceae</taxon>
        <taxon>Paenibacillus</taxon>
    </lineage>
</organism>
<dbReference type="PANTHER" id="PTHR43280">
    <property type="entry name" value="ARAC-FAMILY TRANSCRIPTIONAL REGULATOR"/>
    <property type="match status" value="1"/>
</dbReference>
<dbReference type="InterPro" id="IPR009057">
    <property type="entry name" value="Homeodomain-like_sf"/>
</dbReference>
<reference evidence="6 7" key="1">
    <citation type="submission" date="2022-09" db="EMBL/GenBank/DDBJ databases">
        <authorList>
            <person name="Han X.L."/>
            <person name="Wang Q."/>
            <person name="Lu T."/>
        </authorList>
    </citation>
    <scope>NUCLEOTIDE SEQUENCE [LARGE SCALE GENOMIC DNA]</scope>
    <source>
        <strain evidence="6 7">WQ 127069</strain>
    </source>
</reference>
<feature type="transmembrane region" description="Helical" evidence="4">
    <location>
        <begin position="27"/>
        <end position="47"/>
    </location>
</feature>
<keyword evidence="3" id="KW-0804">Transcription</keyword>
<dbReference type="InterPro" id="IPR041522">
    <property type="entry name" value="CdaR_GGDEF"/>
</dbReference>
<sequence>MLNPFHRVVSVAQGVATKYRKNLLHRLVWLSCFSICVPVIITGVAYYQISMTAAEQQAIEQSQSGLTNLKDSMENLLQGLEKDSFQLAVEPLLTESAKIVDLDTNYAYQQQMIDMLTRKANFNSWIHEIVLYRLGDPFYISSESGNIRKERYKMHDDIELVLQSKNLDHWELLPIGVQKGYITFTRQLKSSADNSMIGVLIYQIKLLSLQDYLEVVSGWGSSLYVLDRQTEVLLNSSKSSGNGWMTTDVKQFLNGEDAVNSRYLKQGNRSAYLFTYVKTALGRTYVSVTPREIITNGFTWIGWLTAIVVCFVMICTMLITVLNLRRIYNPIEQLMRYGEELSRGRMNKKAENEFAFIRNCLSYMEEESNKINEYVLRIQPTLREKFLQMVLEWNPFIRHSLESDCKTHGIEMNQSYGVLVADVENMHRESRFVKGDQPVVAFAVANMMDELLASGKYPIRGYVLLNNEGKAAAIISPVKEMAEDKWYSCIREYGAELSQSMATLMKIKVSIGVGGLYSHIADVSISYQEAKIALQRRIYGYHEEVLLFGDTVKSFKPLPQLYPNTVEARIRDCLNAQDVLQAEQELDSFLEKLGHTENPGFIHQSYFMLLSGLLNALQSEGGNLYQILKENVLFEELGERRTVTEIKDWFTERFFSIYVKALRSGSSCKGKQAIAQICKYIRSHVLENPSLVQCSELVSMNPSYISHMFRKEIGMGFIEFITECKLEESKRLLSKTDMTIADIAGVIGFSDRHFLRVFQKHYSLSPSQFRAARR</sequence>
<comment type="caution">
    <text evidence="6">The sequence shown here is derived from an EMBL/GenBank/DDBJ whole genome shotgun (WGS) entry which is preliminary data.</text>
</comment>
<keyword evidence="4" id="KW-1133">Transmembrane helix</keyword>
<accession>A0ABT2U8E5</accession>
<dbReference type="SUPFAM" id="SSF46689">
    <property type="entry name" value="Homeodomain-like"/>
    <property type="match status" value="2"/>
</dbReference>
<proteinExistence type="predicted"/>
<name>A0ABT2U8E5_9BACL</name>
<dbReference type="PANTHER" id="PTHR43280:SF2">
    <property type="entry name" value="HTH-TYPE TRANSCRIPTIONAL REGULATOR EXSA"/>
    <property type="match status" value="1"/>
</dbReference>